<dbReference type="OrthoDB" id="5326037at2"/>
<evidence type="ECO:0000313" key="3">
    <source>
        <dbReference type="Proteomes" id="UP000257045"/>
    </source>
</evidence>
<accession>A0A3D8J1P3</accession>
<reference evidence="2 3" key="1">
    <citation type="submission" date="2018-04" db="EMBL/GenBank/DDBJ databases">
        <title>Novel Campyloabacter and Helicobacter Species and Strains.</title>
        <authorList>
            <person name="Mannion A.J."/>
            <person name="Shen Z."/>
            <person name="Fox J.G."/>
        </authorList>
    </citation>
    <scope>NUCLEOTIDE SEQUENCE [LARGE SCALE GENOMIC DNA]</scope>
    <source>
        <strain evidence="2 3">MIT 04-9366</strain>
    </source>
</reference>
<dbReference type="AlphaFoldDB" id="A0A3D8J1P3"/>
<dbReference type="Proteomes" id="UP000257045">
    <property type="component" value="Unassembled WGS sequence"/>
</dbReference>
<evidence type="ECO:0000256" key="1">
    <source>
        <dbReference type="SAM" id="Phobius"/>
    </source>
</evidence>
<protein>
    <recommendedName>
        <fullName evidence="4">Prepilin-type cleavage/methylation domain-containing protein</fullName>
    </recommendedName>
</protein>
<feature type="transmembrane region" description="Helical" evidence="1">
    <location>
        <begin position="12"/>
        <end position="34"/>
    </location>
</feature>
<proteinExistence type="predicted"/>
<name>A0A3D8J1P3_9HELI</name>
<gene>
    <name evidence="2" type="ORF">CQA58_02640</name>
</gene>
<evidence type="ECO:0008006" key="4">
    <source>
        <dbReference type="Google" id="ProtNLM"/>
    </source>
</evidence>
<keyword evidence="3" id="KW-1185">Reference proteome</keyword>
<organism evidence="2 3">
    <name type="scientific">Helicobacter brantae</name>
    <dbReference type="NCBI Taxonomy" id="375927"/>
    <lineage>
        <taxon>Bacteria</taxon>
        <taxon>Pseudomonadati</taxon>
        <taxon>Campylobacterota</taxon>
        <taxon>Epsilonproteobacteria</taxon>
        <taxon>Campylobacterales</taxon>
        <taxon>Helicobacteraceae</taxon>
        <taxon>Helicobacter</taxon>
    </lineage>
</organism>
<comment type="caution">
    <text evidence="2">The sequence shown here is derived from an EMBL/GenBank/DDBJ whole genome shotgun (WGS) entry which is preliminary data.</text>
</comment>
<keyword evidence="1" id="KW-0472">Membrane</keyword>
<dbReference type="EMBL" id="NXLV01000003">
    <property type="protein sequence ID" value="RDU71459.1"/>
    <property type="molecule type" value="Genomic_DNA"/>
</dbReference>
<sequence>MKTKDILSSQTRAFSLFEVVVCTIILSLLLLIALPKSSSFAHRKCVFVLQERLQRSNQAFMELYSSKALRGESPTSSEIDEALSILLERRSGENCYFQRSTKGVDAKIEGKTLSFTLSPLDFSHKPKIYCQLTNELCREFLGKTSKK</sequence>
<evidence type="ECO:0000313" key="2">
    <source>
        <dbReference type="EMBL" id="RDU71459.1"/>
    </source>
</evidence>
<dbReference type="RefSeq" id="WP_115569171.1">
    <property type="nucleotide sequence ID" value="NZ_NXLV01000003.1"/>
</dbReference>
<keyword evidence="1" id="KW-0812">Transmembrane</keyword>
<keyword evidence="1" id="KW-1133">Transmembrane helix</keyword>